<dbReference type="CDD" id="cd06225">
    <property type="entry name" value="HAMP"/>
    <property type="match status" value="1"/>
</dbReference>
<reference evidence="11 12" key="1">
    <citation type="submission" date="2018-01" db="EMBL/GenBank/DDBJ databases">
        <title>The whole genome sequencing and assembly of Paenibacillus chitinolyticus KCCM 41400 strain.</title>
        <authorList>
            <person name="Kim J.-Y."/>
            <person name="Park M.-K."/>
            <person name="Lee Y.-J."/>
            <person name="Yi H."/>
            <person name="Bahn Y.-S."/>
            <person name="Kim J.F."/>
            <person name="Lee D.-W."/>
        </authorList>
    </citation>
    <scope>NUCLEOTIDE SEQUENCE [LARGE SCALE GENOMIC DNA]</scope>
    <source>
        <strain evidence="11 12">KCCM 41400</strain>
    </source>
</reference>
<dbReference type="EMBL" id="JAMDMJ010000014">
    <property type="protein sequence ID" value="MCY9596671.1"/>
    <property type="molecule type" value="Genomic_DNA"/>
</dbReference>
<sequence>MKWYRNLKTSAKLVSAFVFIAILLVFTGFFGLFNMSKLNNSLSSMYENNLVPLRVVSDASFYYQLIRTDLRDMNDLAETPAQKDEYKKKIDENVKKISEKIAVYEKTDITQKEKDLLQSFHSVWESYQKQLDEAVKVDYGDDREAFKALLASGSFKTKGDEVMKFFDDMFEINVKLAEERNAEGAALYKSSSNVTFGVMIAAFLISIGLGYAIARIISRPLNQVVGLVGKVSAGDLTEVTDIDTRDEIGQLAKSVNEMVYSLRSTVGGILASAESVSAAAEQISASTQEIASGSVSQAGAAQTIHELFKELSTAITSVATSAEQASGVSSDALNIAQQGGKIVNSSIESMNQVNEQVSRLEEDSNKIGEIIEVIDDIAEQTNLLALNAAIEAARAGDQGRGFAVVADEVRKLAERSGEATKQITAIIKGMQENTRQSVKAVGDGVVLSRQTGESFHHIIGMVNESANKVMEIAAASEQQAAQSTEVMSSIESISAVTEQSAASSEETASTAQSLAGLAEELNRTVAVFKISKSA</sequence>
<evidence type="ECO:0000256" key="7">
    <source>
        <dbReference type="SAM" id="Phobius"/>
    </source>
</evidence>
<comment type="similarity">
    <text evidence="5">Belongs to the methyl-accepting chemotaxis (MCP) protein family.</text>
</comment>
<feature type="transmembrane region" description="Helical" evidence="7">
    <location>
        <begin position="13"/>
        <end position="33"/>
    </location>
</feature>
<dbReference type="GO" id="GO:0005886">
    <property type="term" value="C:plasma membrane"/>
    <property type="evidence" value="ECO:0007669"/>
    <property type="project" value="UniProtKB-SubCell"/>
</dbReference>
<reference evidence="10 13" key="2">
    <citation type="submission" date="2022-05" db="EMBL/GenBank/DDBJ databases">
        <title>Genome Sequencing of Bee-Associated Microbes.</title>
        <authorList>
            <person name="Dunlap C."/>
        </authorList>
    </citation>
    <scope>NUCLEOTIDE SEQUENCE [LARGE SCALE GENOMIC DNA]</scope>
    <source>
        <strain evidence="10 13">NRRL B-23120</strain>
    </source>
</reference>
<dbReference type="InterPro" id="IPR024478">
    <property type="entry name" value="HlyB_4HB_MCP"/>
</dbReference>
<evidence type="ECO:0000313" key="10">
    <source>
        <dbReference type="EMBL" id="MCY9596671.1"/>
    </source>
</evidence>
<dbReference type="SUPFAM" id="SSF58104">
    <property type="entry name" value="Methyl-accepting chemotaxis protein (MCP) signaling domain"/>
    <property type="match status" value="1"/>
</dbReference>
<dbReference type="AlphaFoldDB" id="A0A410X374"/>
<keyword evidence="7" id="KW-1133">Transmembrane helix</keyword>
<dbReference type="EMBL" id="CP026520">
    <property type="protein sequence ID" value="QAV21070.1"/>
    <property type="molecule type" value="Genomic_DNA"/>
</dbReference>
<dbReference type="Proteomes" id="UP001527202">
    <property type="component" value="Unassembled WGS sequence"/>
</dbReference>
<keyword evidence="2" id="KW-1003">Cell membrane</keyword>
<evidence type="ECO:0000256" key="3">
    <source>
        <dbReference type="ARBA" id="ARBA00023136"/>
    </source>
</evidence>
<dbReference type="SMART" id="SM00283">
    <property type="entry name" value="MA"/>
    <property type="match status" value="1"/>
</dbReference>
<keyword evidence="4 6" id="KW-0807">Transducer</keyword>
<feature type="domain" description="HAMP" evidence="9">
    <location>
        <begin position="215"/>
        <end position="267"/>
    </location>
</feature>
<dbReference type="SMART" id="SM00304">
    <property type="entry name" value="HAMP"/>
    <property type="match status" value="1"/>
</dbReference>
<evidence type="ECO:0000256" key="6">
    <source>
        <dbReference type="PROSITE-ProRule" id="PRU00284"/>
    </source>
</evidence>
<dbReference type="CDD" id="cd11386">
    <property type="entry name" value="MCP_signal"/>
    <property type="match status" value="1"/>
</dbReference>
<keyword evidence="3 7" id="KW-0472">Membrane</keyword>
<dbReference type="PANTHER" id="PTHR32089">
    <property type="entry name" value="METHYL-ACCEPTING CHEMOTAXIS PROTEIN MCPB"/>
    <property type="match status" value="1"/>
</dbReference>
<protein>
    <submittedName>
        <fullName evidence="11">Methyl-accepting chemotaxis protein</fullName>
    </submittedName>
</protein>
<dbReference type="RefSeq" id="WP_042235444.1">
    <property type="nucleotide sequence ID" value="NZ_CP026520.1"/>
</dbReference>
<evidence type="ECO:0000256" key="1">
    <source>
        <dbReference type="ARBA" id="ARBA00004236"/>
    </source>
</evidence>
<evidence type="ECO:0000256" key="5">
    <source>
        <dbReference type="ARBA" id="ARBA00029447"/>
    </source>
</evidence>
<evidence type="ECO:0000313" key="12">
    <source>
        <dbReference type="Proteomes" id="UP000288943"/>
    </source>
</evidence>
<dbReference type="GeneID" id="95378387"/>
<accession>A0A410X374</accession>
<organism evidence="11 12">
    <name type="scientific">Paenibacillus chitinolyticus</name>
    <dbReference type="NCBI Taxonomy" id="79263"/>
    <lineage>
        <taxon>Bacteria</taxon>
        <taxon>Bacillati</taxon>
        <taxon>Bacillota</taxon>
        <taxon>Bacilli</taxon>
        <taxon>Bacillales</taxon>
        <taxon>Paenibacillaceae</taxon>
        <taxon>Paenibacillus</taxon>
    </lineage>
</organism>
<evidence type="ECO:0000313" key="11">
    <source>
        <dbReference type="EMBL" id="QAV21070.1"/>
    </source>
</evidence>
<dbReference type="Pfam" id="PF00015">
    <property type="entry name" value="MCPsignal"/>
    <property type="match status" value="1"/>
</dbReference>
<dbReference type="GO" id="GO:0007165">
    <property type="term" value="P:signal transduction"/>
    <property type="evidence" value="ECO:0007669"/>
    <property type="project" value="UniProtKB-KW"/>
</dbReference>
<dbReference type="OrthoDB" id="358716at2"/>
<evidence type="ECO:0000256" key="4">
    <source>
        <dbReference type="ARBA" id="ARBA00023224"/>
    </source>
</evidence>
<dbReference type="Pfam" id="PF00672">
    <property type="entry name" value="HAMP"/>
    <property type="match status" value="1"/>
</dbReference>
<name>A0A410X374_9BACL</name>
<dbReference type="Proteomes" id="UP000288943">
    <property type="component" value="Chromosome"/>
</dbReference>
<evidence type="ECO:0000259" key="9">
    <source>
        <dbReference type="PROSITE" id="PS50885"/>
    </source>
</evidence>
<dbReference type="PRINTS" id="PR00260">
    <property type="entry name" value="CHEMTRNSDUCR"/>
</dbReference>
<dbReference type="Gene3D" id="1.10.287.950">
    <property type="entry name" value="Methyl-accepting chemotaxis protein"/>
    <property type="match status" value="1"/>
</dbReference>
<keyword evidence="13" id="KW-1185">Reference proteome</keyword>
<dbReference type="InterPro" id="IPR003660">
    <property type="entry name" value="HAMP_dom"/>
</dbReference>
<dbReference type="GO" id="GO:0004888">
    <property type="term" value="F:transmembrane signaling receptor activity"/>
    <property type="evidence" value="ECO:0007669"/>
    <property type="project" value="InterPro"/>
</dbReference>
<dbReference type="KEGG" id="pchi:PC41400_26705"/>
<dbReference type="InterPro" id="IPR004090">
    <property type="entry name" value="Chemotax_Me-accpt_rcpt"/>
</dbReference>
<dbReference type="Pfam" id="PF12729">
    <property type="entry name" value="4HB_MCP_1"/>
    <property type="match status" value="1"/>
</dbReference>
<evidence type="ECO:0000259" key="8">
    <source>
        <dbReference type="PROSITE" id="PS50111"/>
    </source>
</evidence>
<feature type="domain" description="Methyl-accepting transducer" evidence="8">
    <location>
        <begin position="272"/>
        <end position="515"/>
    </location>
</feature>
<gene>
    <name evidence="10" type="ORF">M5X16_12895</name>
    <name evidence="11" type="ORF">PC41400_26705</name>
</gene>
<proteinExistence type="inferred from homology"/>
<dbReference type="InterPro" id="IPR004089">
    <property type="entry name" value="MCPsignal_dom"/>
</dbReference>
<dbReference type="FunFam" id="1.10.287.950:FF:000001">
    <property type="entry name" value="Methyl-accepting chemotaxis sensory transducer"/>
    <property type="match status" value="1"/>
</dbReference>
<evidence type="ECO:0000313" key="13">
    <source>
        <dbReference type="Proteomes" id="UP001527202"/>
    </source>
</evidence>
<dbReference type="GO" id="GO:0006935">
    <property type="term" value="P:chemotaxis"/>
    <property type="evidence" value="ECO:0007669"/>
    <property type="project" value="InterPro"/>
</dbReference>
<dbReference type="PROSITE" id="PS50885">
    <property type="entry name" value="HAMP"/>
    <property type="match status" value="1"/>
</dbReference>
<comment type="subcellular location">
    <subcellularLocation>
        <location evidence="1">Cell membrane</location>
    </subcellularLocation>
</comment>
<evidence type="ECO:0000256" key="2">
    <source>
        <dbReference type="ARBA" id="ARBA00022475"/>
    </source>
</evidence>
<dbReference type="PANTHER" id="PTHR32089:SF112">
    <property type="entry name" value="LYSOZYME-LIKE PROTEIN-RELATED"/>
    <property type="match status" value="1"/>
</dbReference>
<dbReference type="PROSITE" id="PS50111">
    <property type="entry name" value="CHEMOTAXIS_TRANSDUC_2"/>
    <property type="match status" value="1"/>
</dbReference>
<keyword evidence="7" id="KW-0812">Transmembrane</keyword>